<proteinExistence type="predicted"/>
<evidence type="ECO:0000313" key="3">
    <source>
        <dbReference type="Proteomes" id="UP000663828"/>
    </source>
</evidence>
<dbReference type="OrthoDB" id="9994329at2759"/>
<reference evidence="1" key="1">
    <citation type="submission" date="2021-02" db="EMBL/GenBank/DDBJ databases">
        <authorList>
            <person name="Nowell W R."/>
        </authorList>
    </citation>
    <scope>NUCLEOTIDE SEQUENCE</scope>
</reference>
<organism evidence="1 3">
    <name type="scientific">Adineta ricciae</name>
    <name type="common">Rotifer</name>
    <dbReference type="NCBI Taxonomy" id="249248"/>
    <lineage>
        <taxon>Eukaryota</taxon>
        <taxon>Metazoa</taxon>
        <taxon>Spiralia</taxon>
        <taxon>Gnathifera</taxon>
        <taxon>Rotifera</taxon>
        <taxon>Eurotatoria</taxon>
        <taxon>Bdelloidea</taxon>
        <taxon>Adinetida</taxon>
        <taxon>Adinetidae</taxon>
        <taxon>Adineta</taxon>
    </lineage>
</organism>
<accession>A0A814LJ92</accession>
<name>A0A814LJ92_ADIRI</name>
<keyword evidence="3" id="KW-1185">Reference proteome</keyword>
<gene>
    <name evidence="2" type="ORF">EDS130_LOCUS21268</name>
    <name evidence="1" type="ORF">XAT740_LOCUS16595</name>
</gene>
<dbReference type="EMBL" id="CAJNOJ010000107">
    <property type="protein sequence ID" value="CAF1125149.1"/>
    <property type="molecule type" value="Genomic_DNA"/>
</dbReference>
<protein>
    <submittedName>
        <fullName evidence="1">Uncharacterized protein</fullName>
    </submittedName>
</protein>
<dbReference type="Proteomes" id="UP000663828">
    <property type="component" value="Unassembled WGS sequence"/>
</dbReference>
<dbReference type="AlphaFoldDB" id="A0A814LJ92"/>
<comment type="caution">
    <text evidence="1">The sequence shown here is derived from an EMBL/GenBank/DDBJ whole genome shotgun (WGS) entry which is preliminary data.</text>
</comment>
<evidence type="ECO:0000313" key="1">
    <source>
        <dbReference type="EMBL" id="CAF1066957.1"/>
    </source>
</evidence>
<dbReference type="EMBL" id="CAJNOR010001061">
    <property type="protein sequence ID" value="CAF1066957.1"/>
    <property type="molecule type" value="Genomic_DNA"/>
</dbReference>
<evidence type="ECO:0000313" key="2">
    <source>
        <dbReference type="EMBL" id="CAF1125149.1"/>
    </source>
</evidence>
<dbReference type="Proteomes" id="UP000663852">
    <property type="component" value="Unassembled WGS sequence"/>
</dbReference>
<sequence length="180" mass="19610">MKHNSGGYVACAMAMMMVIQAMNQTPSLSINNTSTNDDHIDEEESFYTVDVLLTADAAVPAKTSQNDSGLSIRLTAHDGTVTAWYRLCTTEDSNYFGQRSYALPRSTRNLSAISSVAIRVGKPELAASSMLYYLCVHGSVNNNNTVNENWSGCTYVQKSAGSKIDGEQQYPLYDANGKLI</sequence>